<feature type="domain" description="Phospholipid/glycerol acyltransferase" evidence="2">
    <location>
        <begin position="95"/>
        <end position="229"/>
    </location>
</feature>
<gene>
    <name evidence="3" type="ORF">ACOC_LOCUS4950</name>
</gene>
<dbReference type="SMART" id="SM00563">
    <property type="entry name" value="PlsC"/>
    <property type="match status" value="1"/>
</dbReference>
<dbReference type="CDD" id="cd07990">
    <property type="entry name" value="LPLAT_LCLAT1-like"/>
    <property type="match status" value="1"/>
</dbReference>
<feature type="transmembrane region" description="Helical" evidence="1">
    <location>
        <begin position="62"/>
        <end position="80"/>
    </location>
</feature>
<dbReference type="GO" id="GO:0005783">
    <property type="term" value="C:endoplasmic reticulum"/>
    <property type="evidence" value="ECO:0007669"/>
    <property type="project" value="TreeGrafter"/>
</dbReference>
<evidence type="ECO:0000313" key="4">
    <source>
        <dbReference type="Proteomes" id="UP000267027"/>
    </source>
</evidence>
<dbReference type="PANTHER" id="PTHR10983">
    <property type="entry name" value="1-ACYLGLYCEROL-3-PHOSPHATE ACYLTRANSFERASE-RELATED"/>
    <property type="match status" value="1"/>
</dbReference>
<protein>
    <submittedName>
        <fullName evidence="5">PlsC domain-containing protein</fullName>
    </submittedName>
</protein>
<dbReference type="InterPro" id="IPR002123">
    <property type="entry name" value="Plipid/glycerol_acylTrfase"/>
</dbReference>
<dbReference type="OMA" id="ALKWHAF"/>
<dbReference type="Proteomes" id="UP000267027">
    <property type="component" value="Unassembled WGS sequence"/>
</dbReference>
<sequence>MDALKWHAFLRRVVDLFMPIVGWIFGISILATSLFGSYIVSLFLFLLVMGKHNTWRSVIDRSVSFWMMVPIGFLELIFGMRVRVSGDEIEYDKPALIVMNHRTRLDWMYMWSALYQMNPWLIVSNKISLKAQLQSLPGAGFGMSAAHFLFLQRNKEKDAVTFSNAIQYFSAMRNNYQNDACRKHSRDPAVVQQHTGVGSKVLEWEENVLLSTGNSAYEARVPNRSVSVKENTKAGEEE</sequence>
<reference evidence="5" key="1">
    <citation type="submission" date="2017-02" db="UniProtKB">
        <authorList>
            <consortium name="WormBaseParasite"/>
        </authorList>
    </citation>
    <scope>IDENTIFICATION</scope>
</reference>
<keyword evidence="1" id="KW-0472">Membrane</keyword>
<evidence type="ECO:0000259" key="2">
    <source>
        <dbReference type="SMART" id="SM00563"/>
    </source>
</evidence>
<keyword evidence="4" id="KW-1185">Reference proteome</keyword>
<dbReference type="EMBL" id="UYYA01003839">
    <property type="protein sequence ID" value="VDM56535.1"/>
    <property type="molecule type" value="Genomic_DNA"/>
</dbReference>
<reference evidence="3 4" key="2">
    <citation type="submission" date="2018-11" db="EMBL/GenBank/DDBJ databases">
        <authorList>
            <consortium name="Pathogen Informatics"/>
        </authorList>
    </citation>
    <scope>NUCLEOTIDE SEQUENCE [LARGE SCALE GENOMIC DNA]</scope>
    <source>
        <strain evidence="3 4">Costa Rica</strain>
    </source>
</reference>
<dbReference type="AlphaFoldDB" id="A0A0R3PK70"/>
<keyword evidence="1" id="KW-0812">Transmembrane</keyword>
<dbReference type="Pfam" id="PF01553">
    <property type="entry name" value="Acyltransferase"/>
    <property type="match status" value="1"/>
</dbReference>
<dbReference type="OrthoDB" id="186786at2759"/>
<dbReference type="GO" id="GO:0016746">
    <property type="term" value="F:acyltransferase activity"/>
    <property type="evidence" value="ECO:0007669"/>
    <property type="project" value="InterPro"/>
</dbReference>
<feature type="transmembrane region" description="Helical" evidence="1">
    <location>
        <begin position="20"/>
        <end position="50"/>
    </location>
</feature>
<dbReference type="GO" id="GO:0036149">
    <property type="term" value="P:phosphatidylinositol acyl-chain remodeling"/>
    <property type="evidence" value="ECO:0007669"/>
    <property type="project" value="TreeGrafter"/>
</dbReference>
<organism evidence="5">
    <name type="scientific">Angiostrongylus costaricensis</name>
    <name type="common">Nematode worm</name>
    <dbReference type="NCBI Taxonomy" id="334426"/>
    <lineage>
        <taxon>Eukaryota</taxon>
        <taxon>Metazoa</taxon>
        <taxon>Ecdysozoa</taxon>
        <taxon>Nematoda</taxon>
        <taxon>Chromadorea</taxon>
        <taxon>Rhabditida</taxon>
        <taxon>Rhabditina</taxon>
        <taxon>Rhabditomorpha</taxon>
        <taxon>Strongyloidea</taxon>
        <taxon>Metastrongylidae</taxon>
        <taxon>Angiostrongylus</taxon>
    </lineage>
</organism>
<evidence type="ECO:0000313" key="3">
    <source>
        <dbReference type="EMBL" id="VDM56535.1"/>
    </source>
</evidence>
<evidence type="ECO:0000313" key="5">
    <source>
        <dbReference type="WBParaSite" id="ACOC_0000494901-mRNA-1"/>
    </source>
</evidence>
<dbReference type="PANTHER" id="PTHR10983:SF20">
    <property type="entry name" value="LYSOPHOSPHATIDYLINOSITOL ACYLTRANSFERASE 10"/>
    <property type="match status" value="1"/>
</dbReference>
<proteinExistence type="predicted"/>
<accession>A0A0R3PK70</accession>
<dbReference type="WBParaSite" id="ACOC_0000494901-mRNA-1">
    <property type="protein sequence ID" value="ACOC_0000494901-mRNA-1"/>
    <property type="gene ID" value="ACOC_0000494901"/>
</dbReference>
<keyword evidence="1" id="KW-1133">Transmembrane helix</keyword>
<name>A0A0R3PK70_ANGCS</name>
<evidence type="ECO:0000256" key="1">
    <source>
        <dbReference type="SAM" id="Phobius"/>
    </source>
</evidence>
<dbReference type="SUPFAM" id="SSF69593">
    <property type="entry name" value="Glycerol-3-phosphate (1)-acyltransferase"/>
    <property type="match status" value="1"/>
</dbReference>
<dbReference type="STRING" id="334426.A0A0R3PK70"/>